<evidence type="ECO:0000313" key="5">
    <source>
        <dbReference type="EMBL" id="GJN32441.1"/>
    </source>
</evidence>
<feature type="chain" id="PRO_5043450472" description="Gnk2-homologous domain-containing protein" evidence="3">
    <location>
        <begin position="25"/>
        <end position="329"/>
    </location>
</feature>
<evidence type="ECO:0000256" key="3">
    <source>
        <dbReference type="SAM" id="SignalP"/>
    </source>
</evidence>
<reference evidence="5" key="1">
    <citation type="journal article" date="2018" name="DNA Res.">
        <title>Multiple hybrid de novo genome assembly of finger millet, an orphan allotetraploid crop.</title>
        <authorList>
            <person name="Hatakeyama M."/>
            <person name="Aluri S."/>
            <person name="Balachadran M.T."/>
            <person name="Sivarajan S.R."/>
            <person name="Patrignani A."/>
            <person name="Gruter S."/>
            <person name="Poveda L."/>
            <person name="Shimizu-Inatsugi R."/>
            <person name="Baeten J."/>
            <person name="Francoijs K.J."/>
            <person name="Nataraja K.N."/>
            <person name="Reddy Y.A.N."/>
            <person name="Phadnis S."/>
            <person name="Ravikumar R.L."/>
            <person name="Schlapbach R."/>
            <person name="Sreeman S.M."/>
            <person name="Shimizu K.K."/>
        </authorList>
    </citation>
    <scope>NUCLEOTIDE SEQUENCE</scope>
</reference>
<dbReference type="Pfam" id="PF01657">
    <property type="entry name" value="Stress-antifung"/>
    <property type="match status" value="2"/>
</dbReference>
<feature type="domain" description="Gnk2-homologous" evidence="4">
    <location>
        <begin position="26"/>
        <end position="132"/>
    </location>
</feature>
<proteinExistence type="predicted"/>
<feature type="domain" description="Gnk2-homologous" evidence="4">
    <location>
        <begin position="167"/>
        <end position="284"/>
    </location>
</feature>
<dbReference type="PROSITE" id="PS51473">
    <property type="entry name" value="GNK2"/>
    <property type="match status" value="2"/>
</dbReference>
<protein>
    <recommendedName>
        <fullName evidence="4">Gnk2-homologous domain-containing protein</fullName>
    </recommendedName>
</protein>
<dbReference type="Gene3D" id="3.30.430.20">
    <property type="entry name" value="Gnk2 domain, C-X8-C-X2-C motif"/>
    <property type="match status" value="2"/>
</dbReference>
<evidence type="ECO:0000256" key="2">
    <source>
        <dbReference type="ARBA" id="ARBA00022737"/>
    </source>
</evidence>
<feature type="signal peptide" evidence="3">
    <location>
        <begin position="1"/>
        <end position="24"/>
    </location>
</feature>
<dbReference type="AlphaFoldDB" id="A0AAV5FBZ0"/>
<dbReference type="InterPro" id="IPR038408">
    <property type="entry name" value="GNK2_sf"/>
</dbReference>
<keyword evidence="2" id="KW-0677">Repeat</keyword>
<accession>A0AAV5FBZ0</accession>
<keyword evidence="6" id="KW-1185">Reference proteome</keyword>
<dbReference type="EMBL" id="BQKI01000084">
    <property type="protein sequence ID" value="GJN32441.1"/>
    <property type="molecule type" value="Genomic_DNA"/>
</dbReference>
<evidence type="ECO:0000256" key="1">
    <source>
        <dbReference type="ARBA" id="ARBA00022729"/>
    </source>
</evidence>
<evidence type="ECO:0000259" key="4">
    <source>
        <dbReference type="PROSITE" id="PS51473"/>
    </source>
</evidence>
<organism evidence="5 6">
    <name type="scientific">Eleusine coracana subsp. coracana</name>
    <dbReference type="NCBI Taxonomy" id="191504"/>
    <lineage>
        <taxon>Eukaryota</taxon>
        <taxon>Viridiplantae</taxon>
        <taxon>Streptophyta</taxon>
        <taxon>Embryophyta</taxon>
        <taxon>Tracheophyta</taxon>
        <taxon>Spermatophyta</taxon>
        <taxon>Magnoliopsida</taxon>
        <taxon>Liliopsida</taxon>
        <taxon>Poales</taxon>
        <taxon>Poaceae</taxon>
        <taxon>PACMAD clade</taxon>
        <taxon>Chloridoideae</taxon>
        <taxon>Cynodonteae</taxon>
        <taxon>Eleusininae</taxon>
        <taxon>Eleusine</taxon>
    </lineage>
</organism>
<dbReference type="CDD" id="cd23509">
    <property type="entry name" value="Gnk2-like"/>
    <property type="match status" value="2"/>
</dbReference>
<name>A0AAV5FBZ0_ELECO</name>
<dbReference type="PANTHER" id="PTHR32099:SF107">
    <property type="entry name" value="GNK2-HOMOLOGOUS DOMAIN-CONTAINING PROTEIN"/>
    <property type="match status" value="1"/>
</dbReference>
<reference evidence="5" key="2">
    <citation type="submission" date="2021-12" db="EMBL/GenBank/DDBJ databases">
        <title>Resequencing data analysis of finger millet.</title>
        <authorList>
            <person name="Hatakeyama M."/>
            <person name="Aluri S."/>
            <person name="Balachadran M.T."/>
            <person name="Sivarajan S.R."/>
            <person name="Poveda L."/>
            <person name="Shimizu-Inatsugi R."/>
            <person name="Schlapbach R."/>
            <person name="Sreeman S.M."/>
            <person name="Shimizu K.K."/>
        </authorList>
    </citation>
    <scope>NUCLEOTIDE SEQUENCE</scope>
</reference>
<gene>
    <name evidence="5" type="primary">gb20952</name>
    <name evidence="5" type="ORF">PR202_gb20952</name>
</gene>
<keyword evidence="1 3" id="KW-0732">Signal</keyword>
<dbReference type="InterPro" id="IPR002902">
    <property type="entry name" value="GNK2"/>
</dbReference>
<evidence type="ECO:0000313" key="6">
    <source>
        <dbReference type="Proteomes" id="UP001054889"/>
    </source>
</evidence>
<comment type="caution">
    <text evidence="5">The sequence shown here is derived from an EMBL/GenBank/DDBJ whole genome shotgun (WGS) entry which is preliminary data.</text>
</comment>
<dbReference type="Proteomes" id="UP001054889">
    <property type="component" value="Unassembled WGS sequence"/>
</dbReference>
<dbReference type="PANTHER" id="PTHR32099">
    <property type="entry name" value="CYSTEINE-RICH REPEAT SECRETORY PROTEIN"/>
    <property type="match status" value="1"/>
</dbReference>
<sequence>MRPLSWRLAVILSLFSFLPSLTSGDSTYATFCSKTGKYKANSTYESNVQFVTSYLANYASFTSGTGFATMTYGDVPDEVYGLGLCRSDTPDNVTCYECLSTASVVAPTLCPYDKDAAFFYDGCIMRFSDQNFLDFSFDEVVESRLAGGALTTRLEPISQVLFDFSGNDPLVTLNNTNTVKPFTVAKSFDGLVNLLINKTAEQAAASDGVRIGKKVATGEAMFDAAGDHQTTVYSLVQCTPDLTRLECSGCLKQVKDVLALRVRGALGGRVAGVRCNARFEVYPFYVGEATVRIEGLEAPSPAPLPSTLPPKAIVPAISMPSSSNNKRGN</sequence>